<gene>
    <name evidence="1" type="ORF">HPP92_000729</name>
</gene>
<proteinExistence type="predicted"/>
<name>A0A835S1X8_VANPL</name>
<organism evidence="1 2">
    <name type="scientific">Vanilla planifolia</name>
    <name type="common">Vanilla</name>
    <dbReference type="NCBI Taxonomy" id="51239"/>
    <lineage>
        <taxon>Eukaryota</taxon>
        <taxon>Viridiplantae</taxon>
        <taxon>Streptophyta</taxon>
        <taxon>Embryophyta</taxon>
        <taxon>Tracheophyta</taxon>
        <taxon>Spermatophyta</taxon>
        <taxon>Magnoliopsida</taxon>
        <taxon>Liliopsida</taxon>
        <taxon>Asparagales</taxon>
        <taxon>Orchidaceae</taxon>
        <taxon>Vanilloideae</taxon>
        <taxon>Vanilleae</taxon>
        <taxon>Vanilla</taxon>
    </lineage>
</organism>
<evidence type="ECO:0000313" key="2">
    <source>
        <dbReference type="Proteomes" id="UP000636800"/>
    </source>
</evidence>
<sequence length="103" mass="11430">MDATFTAATVQPPTKKLRVRLRRTPQSNIPEEHLHLRRHSRLRVLEVGLEVGLTGPEEVTVEGGEGEEVPGMDQARWLWWIRLGGSGGSVSMAFQEADVKKSA</sequence>
<dbReference type="OrthoDB" id="4062651at2759"/>
<protein>
    <submittedName>
        <fullName evidence="1">Uncharacterized protein</fullName>
    </submittedName>
</protein>
<evidence type="ECO:0000313" key="1">
    <source>
        <dbReference type="EMBL" id="KAG0496038.1"/>
    </source>
</evidence>
<reference evidence="1 2" key="1">
    <citation type="journal article" date="2020" name="Nat. Food">
        <title>A phased Vanilla planifolia genome enables genetic improvement of flavour and production.</title>
        <authorList>
            <person name="Hasing T."/>
            <person name="Tang H."/>
            <person name="Brym M."/>
            <person name="Khazi F."/>
            <person name="Huang T."/>
            <person name="Chambers A.H."/>
        </authorList>
    </citation>
    <scope>NUCLEOTIDE SEQUENCE [LARGE SCALE GENOMIC DNA]</scope>
    <source>
        <tissue evidence="1">Leaf</tissue>
    </source>
</reference>
<dbReference type="AlphaFoldDB" id="A0A835S1X8"/>
<dbReference type="Proteomes" id="UP000636800">
    <property type="component" value="Chromosome 1"/>
</dbReference>
<accession>A0A835S1X8</accession>
<comment type="caution">
    <text evidence="1">The sequence shown here is derived from an EMBL/GenBank/DDBJ whole genome shotgun (WGS) entry which is preliminary data.</text>
</comment>
<keyword evidence="2" id="KW-1185">Reference proteome</keyword>
<dbReference type="EMBL" id="JADCNL010000001">
    <property type="protein sequence ID" value="KAG0496038.1"/>
    <property type="molecule type" value="Genomic_DNA"/>
</dbReference>